<evidence type="ECO:0000313" key="9">
    <source>
        <dbReference type="EMBL" id="ORX70803.1"/>
    </source>
</evidence>
<dbReference type="InterPro" id="IPR000719">
    <property type="entry name" value="Prot_kinase_dom"/>
</dbReference>
<sequence>MERRSSVARSEKAVRAKKKSWIKGAPIASGSFGSVYFAMNTKTGIIMAVKEVELPTPGSASLGRKQRMVDALRHELALLQDLDHKNVVQYLGTDLDDQMMYIFLEYVPGGSVASALASYGTFPEPLIQTYTAQILEGLVYLHGQGIIHRDIKGGNVLIDQNGSVKISDFGISKRVDEAVASNKLGNRASLQGSVFWMAPEVVKNTHYTYKGDIWSLGCLVIEMMTGHHPFPELDQMQALLTIGQMGRPKIPSGISAEALSFLEATLELDVEKRPSALELQSHPFVRDIQPSTP</sequence>
<keyword evidence="4" id="KW-0547">Nucleotide-binding</keyword>
<comment type="caution">
    <text evidence="9">The sequence shown here is derived from an EMBL/GenBank/DDBJ whole genome shotgun (WGS) entry which is preliminary data.</text>
</comment>
<dbReference type="PROSITE" id="PS50011">
    <property type="entry name" value="PROTEIN_KINASE_DOM"/>
    <property type="match status" value="1"/>
</dbReference>
<proteinExistence type="inferred from homology"/>
<evidence type="ECO:0000256" key="2">
    <source>
        <dbReference type="ARBA" id="ARBA00022527"/>
    </source>
</evidence>
<comment type="similarity">
    <text evidence="1">Belongs to the protein kinase superfamily. STE Ser/Thr protein kinase family. MAP kinase kinase kinase subfamily.</text>
</comment>
<feature type="domain" description="Protein kinase" evidence="8">
    <location>
        <begin position="21"/>
        <end position="285"/>
    </location>
</feature>
<dbReference type="SUPFAM" id="SSF56112">
    <property type="entry name" value="Protein kinase-like (PK-like)"/>
    <property type="match status" value="1"/>
</dbReference>
<dbReference type="PROSITE" id="PS00108">
    <property type="entry name" value="PROTEIN_KINASE_ST"/>
    <property type="match status" value="1"/>
</dbReference>
<dbReference type="FunFam" id="3.30.200.20:FF:000387">
    <property type="entry name" value="Serine/threonine-protein kinase STE11"/>
    <property type="match status" value="1"/>
</dbReference>
<protein>
    <submittedName>
        <fullName evidence="9">Kinase</fullName>
    </submittedName>
</protein>
<dbReference type="AlphaFoldDB" id="A0A1Y1WBA0"/>
<keyword evidence="7" id="KW-1133">Transmembrane helix</keyword>
<dbReference type="InterPro" id="IPR008271">
    <property type="entry name" value="Ser/Thr_kinase_AS"/>
</dbReference>
<evidence type="ECO:0000313" key="10">
    <source>
        <dbReference type="Proteomes" id="UP000193922"/>
    </source>
</evidence>
<dbReference type="RefSeq" id="XP_040744382.1">
    <property type="nucleotide sequence ID" value="XM_040884585.1"/>
</dbReference>
<keyword evidence="10" id="KW-1185">Reference proteome</keyword>
<keyword evidence="7" id="KW-0812">Transmembrane</keyword>
<name>A0A1Y1WBA0_9FUNG</name>
<dbReference type="SMART" id="SM00220">
    <property type="entry name" value="S_TKc"/>
    <property type="match status" value="1"/>
</dbReference>
<dbReference type="GO" id="GO:0005524">
    <property type="term" value="F:ATP binding"/>
    <property type="evidence" value="ECO:0007669"/>
    <property type="project" value="UniProtKB-KW"/>
</dbReference>
<dbReference type="OrthoDB" id="266718at2759"/>
<evidence type="ECO:0000256" key="4">
    <source>
        <dbReference type="ARBA" id="ARBA00022741"/>
    </source>
</evidence>
<keyword evidence="2" id="KW-0723">Serine/threonine-protein kinase</keyword>
<dbReference type="PANTHER" id="PTHR11584">
    <property type="entry name" value="SERINE/THREONINE PROTEIN KINASE"/>
    <property type="match status" value="1"/>
</dbReference>
<evidence type="ECO:0000256" key="7">
    <source>
        <dbReference type="SAM" id="Phobius"/>
    </source>
</evidence>
<dbReference type="Proteomes" id="UP000193922">
    <property type="component" value="Unassembled WGS sequence"/>
</dbReference>
<evidence type="ECO:0000256" key="3">
    <source>
        <dbReference type="ARBA" id="ARBA00022679"/>
    </source>
</evidence>
<feature type="transmembrane region" description="Helical" evidence="7">
    <location>
        <begin position="21"/>
        <end position="39"/>
    </location>
</feature>
<keyword evidence="3" id="KW-0808">Transferase</keyword>
<evidence type="ECO:0000256" key="1">
    <source>
        <dbReference type="ARBA" id="ARBA00006529"/>
    </source>
</evidence>
<gene>
    <name evidence="9" type="ORF">DL89DRAFT_222452</name>
</gene>
<dbReference type="GO" id="GO:0004709">
    <property type="term" value="F:MAP kinase kinase kinase activity"/>
    <property type="evidence" value="ECO:0007669"/>
    <property type="project" value="UniProtKB-ARBA"/>
</dbReference>
<dbReference type="STRING" id="61395.A0A1Y1WBA0"/>
<accession>A0A1Y1WBA0</accession>
<dbReference type="EMBL" id="MCFD01000005">
    <property type="protein sequence ID" value="ORX70803.1"/>
    <property type="molecule type" value="Genomic_DNA"/>
</dbReference>
<dbReference type="GeneID" id="63801233"/>
<dbReference type="Pfam" id="PF00069">
    <property type="entry name" value="Pkinase"/>
    <property type="match status" value="1"/>
</dbReference>
<keyword evidence="7" id="KW-0472">Membrane</keyword>
<dbReference type="Gene3D" id="1.10.510.10">
    <property type="entry name" value="Transferase(Phosphotransferase) domain 1"/>
    <property type="match status" value="1"/>
</dbReference>
<keyword evidence="6" id="KW-0067">ATP-binding</keyword>
<evidence type="ECO:0000256" key="6">
    <source>
        <dbReference type="ARBA" id="ARBA00022840"/>
    </source>
</evidence>
<organism evidence="9 10">
    <name type="scientific">Linderina pennispora</name>
    <dbReference type="NCBI Taxonomy" id="61395"/>
    <lineage>
        <taxon>Eukaryota</taxon>
        <taxon>Fungi</taxon>
        <taxon>Fungi incertae sedis</taxon>
        <taxon>Zoopagomycota</taxon>
        <taxon>Kickxellomycotina</taxon>
        <taxon>Kickxellomycetes</taxon>
        <taxon>Kickxellales</taxon>
        <taxon>Kickxellaceae</taxon>
        <taxon>Linderina</taxon>
    </lineage>
</organism>
<evidence type="ECO:0000256" key="5">
    <source>
        <dbReference type="ARBA" id="ARBA00022777"/>
    </source>
</evidence>
<evidence type="ECO:0000259" key="8">
    <source>
        <dbReference type="PROSITE" id="PS50011"/>
    </source>
</evidence>
<dbReference type="PANTHER" id="PTHR11584:SF369">
    <property type="entry name" value="MITOGEN-ACTIVATED PROTEIN KINASE KINASE KINASE 19-RELATED"/>
    <property type="match status" value="1"/>
</dbReference>
<reference evidence="9 10" key="1">
    <citation type="submission" date="2016-07" db="EMBL/GenBank/DDBJ databases">
        <title>Pervasive Adenine N6-methylation of Active Genes in Fungi.</title>
        <authorList>
            <consortium name="DOE Joint Genome Institute"/>
            <person name="Mondo S.J."/>
            <person name="Dannebaum R.O."/>
            <person name="Kuo R.C."/>
            <person name="Labutti K."/>
            <person name="Haridas S."/>
            <person name="Kuo A."/>
            <person name="Salamov A."/>
            <person name="Ahrendt S.R."/>
            <person name="Lipzen A."/>
            <person name="Sullivan W."/>
            <person name="Andreopoulos W.B."/>
            <person name="Clum A."/>
            <person name="Lindquist E."/>
            <person name="Daum C."/>
            <person name="Ramamoorthy G.K."/>
            <person name="Gryganskyi A."/>
            <person name="Culley D."/>
            <person name="Magnuson J.K."/>
            <person name="James T.Y."/>
            <person name="O'Malley M.A."/>
            <person name="Stajich J.E."/>
            <person name="Spatafora J.W."/>
            <person name="Visel A."/>
            <person name="Grigoriev I.V."/>
        </authorList>
    </citation>
    <scope>NUCLEOTIDE SEQUENCE [LARGE SCALE GENOMIC DNA]</scope>
    <source>
        <strain evidence="9 10">ATCC 12442</strain>
    </source>
</reference>
<keyword evidence="5 9" id="KW-0418">Kinase</keyword>
<dbReference type="InterPro" id="IPR011009">
    <property type="entry name" value="Kinase-like_dom_sf"/>
</dbReference>